<accession>A0A4R5VIL6</accession>
<dbReference type="EMBL" id="JAVGVR010000001">
    <property type="protein sequence ID" value="MDQ6597852.1"/>
    <property type="molecule type" value="Genomic_DNA"/>
</dbReference>
<keyword evidence="5" id="KW-1185">Reference proteome</keyword>
<evidence type="ECO:0000259" key="1">
    <source>
        <dbReference type="Pfam" id="PF06902"/>
    </source>
</evidence>
<gene>
    <name evidence="3" type="ORF">E2K98_28300</name>
    <name evidence="2" type="ORF">RCG21_16030</name>
</gene>
<proteinExistence type="predicted"/>
<name>A0A4R5VIL6_9BACI</name>
<evidence type="ECO:0000313" key="4">
    <source>
        <dbReference type="Proteomes" id="UP000295132"/>
    </source>
</evidence>
<dbReference type="Proteomes" id="UP000295132">
    <property type="component" value="Unassembled WGS sequence"/>
</dbReference>
<protein>
    <submittedName>
        <fullName evidence="3">(4Fe-4S)-binding protein</fullName>
    </submittedName>
</protein>
<feature type="domain" description="Divergent 4Fe-4S mono-cluster" evidence="1">
    <location>
        <begin position="8"/>
        <end position="70"/>
    </location>
</feature>
<evidence type="ECO:0000313" key="5">
    <source>
        <dbReference type="Proteomes" id="UP001178888"/>
    </source>
</evidence>
<reference evidence="3 4" key="1">
    <citation type="submission" date="2019-03" db="EMBL/GenBank/DDBJ databases">
        <title>Bacillus niacini sp. nov. a Nicotinate-Metabolizing Mesophile Isolated from Soil.</title>
        <authorList>
            <person name="Zhang G."/>
        </authorList>
    </citation>
    <scope>NUCLEOTIDE SEQUENCE [LARGE SCALE GENOMIC DNA]</scope>
    <source>
        <strain evidence="3 4">WN066</strain>
    </source>
</reference>
<sequence length="71" mass="8170">MSENIKTYEAEGIKIYWKPNICKHAAECVKGLPSVFDTQKRPWVSPQNATAKKIMEVIDRCPSRALTYEQK</sequence>
<dbReference type="RefSeq" id="WP_133340078.1">
    <property type="nucleotide sequence ID" value="NZ_JAVGVR010000001.1"/>
</dbReference>
<organism evidence="3 4">
    <name type="scientific">Bacillus salipaludis</name>
    <dbReference type="NCBI Taxonomy" id="2547811"/>
    <lineage>
        <taxon>Bacteria</taxon>
        <taxon>Bacillati</taxon>
        <taxon>Bacillota</taxon>
        <taxon>Bacilli</taxon>
        <taxon>Bacillales</taxon>
        <taxon>Bacillaceae</taxon>
        <taxon>Bacillus</taxon>
    </lineage>
</organism>
<evidence type="ECO:0000313" key="3">
    <source>
        <dbReference type="EMBL" id="TDK55401.1"/>
    </source>
</evidence>
<dbReference type="Proteomes" id="UP001178888">
    <property type="component" value="Unassembled WGS sequence"/>
</dbReference>
<dbReference type="EMBL" id="SMYO01000031">
    <property type="protein sequence ID" value="TDK55401.1"/>
    <property type="molecule type" value="Genomic_DNA"/>
</dbReference>
<reference evidence="2" key="2">
    <citation type="submission" date="2023-08" db="EMBL/GenBank/DDBJ databases">
        <title>Nitrogen cycling bacteria in agricultural field soils.</title>
        <authorList>
            <person name="Jang J."/>
        </authorList>
    </citation>
    <scope>NUCLEOTIDE SEQUENCE</scope>
    <source>
        <strain evidence="2">PS3-36</strain>
    </source>
</reference>
<dbReference type="Pfam" id="PF06902">
    <property type="entry name" value="Fer4_19"/>
    <property type="match status" value="1"/>
</dbReference>
<evidence type="ECO:0000313" key="2">
    <source>
        <dbReference type="EMBL" id="MDQ6597852.1"/>
    </source>
</evidence>
<dbReference type="AlphaFoldDB" id="A0A4R5VIL6"/>
<comment type="caution">
    <text evidence="3">The sequence shown here is derived from an EMBL/GenBank/DDBJ whole genome shotgun (WGS) entry which is preliminary data.</text>
</comment>
<dbReference type="InterPro" id="IPR010693">
    <property type="entry name" value="Divergent_4Fe-4S_mono-cluster"/>
</dbReference>